<dbReference type="Proteomes" id="UP000320095">
    <property type="component" value="Unassembled WGS sequence"/>
</dbReference>
<dbReference type="AlphaFoldDB" id="A0A502EC66"/>
<keyword evidence="2" id="KW-1185">Reference proteome</keyword>
<evidence type="ECO:0000313" key="1">
    <source>
        <dbReference type="EMBL" id="TPG35273.1"/>
    </source>
</evidence>
<evidence type="ECO:0008006" key="3">
    <source>
        <dbReference type="Google" id="ProtNLM"/>
    </source>
</evidence>
<comment type="caution">
    <text evidence="1">The sequence shown here is derived from an EMBL/GenBank/DDBJ whole genome shotgun (WGS) entry which is preliminary data.</text>
</comment>
<reference evidence="1 2" key="1">
    <citation type="journal article" date="2019" name="Environ. Microbiol.">
        <title>Species interactions and distinct microbial communities in high Arctic permafrost affected cryosols are associated with the CH4 and CO2 gas fluxes.</title>
        <authorList>
            <person name="Altshuler I."/>
            <person name="Hamel J."/>
            <person name="Turney S."/>
            <person name="Magnuson E."/>
            <person name="Levesque R."/>
            <person name="Greer C."/>
            <person name="Whyte L.G."/>
        </authorList>
    </citation>
    <scope>NUCLEOTIDE SEQUENCE [LARGE SCALE GENOMIC DNA]</scope>
    <source>
        <strain evidence="1 2">S5.20</strain>
    </source>
</reference>
<name>A0A502EC66_9MYCO</name>
<dbReference type="PANTHER" id="PTHR36974:SF1">
    <property type="entry name" value="DOXX FAMILY MEMBRANE PROTEIN"/>
    <property type="match status" value="1"/>
</dbReference>
<gene>
    <name evidence="1" type="ORF">EAH80_09600</name>
</gene>
<accession>A0A502EC66</accession>
<evidence type="ECO:0000313" key="2">
    <source>
        <dbReference type="Proteomes" id="UP000320095"/>
    </source>
</evidence>
<dbReference type="PANTHER" id="PTHR36974">
    <property type="entry name" value="MEMBRANE PROTEIN-RELATED"/>
    <property type="match status" value="1"/>
</dbReference>
<proteinExistence type="predicted"/>
<protein>
    <recommendedName>
        <fullName evidence="3">DoxX family protein</fullName>
    </recommendedName>
</protein>
<dbReference type="EMBL" id="RCZG01000003">
    <property type="protein sequence ID" value="TPG35273.1"/>
    <property type="molecule type" value="Genomic_DNA"/>
</dbReference>
<sequence>MGTVFTRVGLLITAALHLLRPQIYDDITPDWVPAARLVIYLSGAAEAATALGALHPRTRQAARWLGIATMVGVFPSHVHMLQHAERYPRIPRWALWARLPLQGVFIRLIWTATR</sequence>
<dbReference type="OrthoDB" id="3267646at2"/>
<organism evidence="1 2">
    <name type="scientific">Mycolicibacterium hodleri</name>
    <dbReference type="NCBI Taxonomy" id="49897"/>
    <lineage>
        <taxon>Bacteria</taxon>
        <taxon>Bacillati</taxon>
        <taxon>Actinomycetota</taxon>
        <taxon>Actinomycetes</taxon>
        <taxon>Mycobacteriales</taxon>
        <taxon>Mycobacteriaceae</taxon>
        <taxon>Mycolicibacterium</taxon>
    </lineage>
</organism>